<name>A0A272EV00_9RHOO</name>
<evidence type="ECO:0000313" key="4">
    <source>
        <dbReference type="EMBL" id="PAS93922.1"/>
    </source>
</evidence>
<gene>
    <name evidence="2" type="primary">rbfA</name>
    <name evidence="3" type="ORF">BGI27_05670</name>
    <name evidence="4" type="ORF">CGU29_05675</name>
</gene>
<evidence type="ECO:0000256" key="2">
    <source>
        <dbReference type="HAMAP-Rule" id="MF_00003"/>
    </source>
</evidence>
<evidence type="ECO:0000313" key="5">
    <source>
        <dbReference type="Proteomes" id="UP000216107"/>
    </source>
</evidence>
<dbReference type="HAMAP" id="MF_00003">
    <property type="entry name" value="RbfA"/>
    <property type="match status" value="1"/>
</dbReference>
<dbReference type="PANTHER" id="PTHR33515">
    <property type="entry name" value="RIBOSOME-BINDING FACTOR A, CHLOROPLASTIC-RELATED"/>
    <property type="match status" value="1"/>
</dbReference>
<comment type="subunit">
    <text evidence="2">Monomer. Binds 30S ribosomal subunits, but not 50S ribosomal subunits or 70S ribosomes.</text>
</comment>
<dbReference type="GO" id="GO:0043024">
    <property type="term" value="F:ribosomal small subunit binding"/>
    <property type="evidence" value="ECO:0007669"/>
    <property type="project" value="TreeGrafter"/>
</dbReference>
<dbReference type="Proteomes" id="UP000623509">
    <property type="component" value="Unassembled WGS sequence"/>
</dbReference>
<dbReference type="InterPro" id="IPR015946">
    <property type="entry name" value="KH_dom-like_a/b"/>
</dbReference>
<keyword evidence="2" id="KW-0963">Cytoplasm</keyword>
<dbReference type="Gene3D" id="3.30.300.20">
    <property type="match status" value="1"/>
</dbReference>
<dbReference type="EMBL" id="NMRN01000011">
    <property type="protein sequence ID" value="PAS93922.1"/>
    <property type="molecule type" value="Genomic_DNA"/>
</dbReference>
<comment type="function">
    <text evidence="2">One of several proteins that assist in the late maturation steps of the functional core of the 30S ribosomal subunit. Associates with free 30S ribosomal subunits (but not with 30S subunits that are part of 70S ribosomes or polysomes). Required for efficient processing of 16S rRNA. May interact with the 5'-terminal helix region of 16S rRNA.</text>
</comment>
<organism evidence="4 5">
    <name type="scientific">Candidatus Dactylopiibacterium carminicum</name>
    <dbReference type="NCBI Taxonomy" id="857335"/>
    <lineage>
        <taxon>Bacteria</taxon>
        <taxon>Pseudomonadati</taxon>
        <taxon>Pseudomonadota</taxon>
        <taxon>Betaproteobacteria</taxon>
        <taxon>Rhodocyclales</taxon>
        <taxon>Rhodocyclaceae</taxon>
        <taxon>Candidatus Dactylopiibacterium</taxon>
    </lineage>
</organism>
<dbReference type="PANTHER" id="PTHR33515:SF1">
    <property type="entry name" value="RIBOSOME-BINDING FACTOR A, CHLOROPLASTIC-RELATED"/>
    <property type="match status" value="1"/>
</dbReference>
<dbReference type="EMBL" id="MDUX01000013">
    <property type="protein sequence ID" value="KAF7599811.1"/>
    <property type="molecule type" value="Genomic_DNA"/>
</dbReference>
<reference evidence="4 5" key="2">
    <citation type="submission" date="2017-07" db="EMBL/GenBank/DDBJ databases">
        <title>Candidatus Dactylopiibacterium carminicum, a nitrogen-fixing symbiont of the cochineal insect Dactylopius coccus and Dactylopius opuntiae (Hemiptera: Coccoidea: Dactylopiidae).</title>
        <authorList>
            <person name="Vera A."/>
        </authorList>
    </citation>
    <scope>NUCLEOTIDE SEQUENCE [LARGE SCALE GENOMIC DNA]</scope>
    <source>
        <strain evidence="4 5">NFDCM</strain>
    </source>
</reference>
<evidence type="ECO:0000313" key="6">
    <source>
        <dbReference type="Proteomes" id="UP000623509"/>
    </source>
</evidence>
<sequence>MAKEFSRSARVAEQIKRELAELIRLEVKDPRVGMISLTDVELTPDYAHAKVFFTSMQGEQGLEELLVGLNRAKGFLRRELGRRVRIHTTPDLHFVYDRSVEHGSYLSALIDKAVGEDRALRGEDDDSNQEEPKA</sequence>
<keyword evidence="6" id="KW-1185">Reference proteome</keyword>
<comment type="caution">
    <text evidence="4">The sequence shown here is derived from an EMBL/GenBank/DDBJ whole genome shotgun (WGS) entry which is preliminary data.</text>
</comment>
<evidence type="ECO:0000256" key="1">
    <source>
        <dbReference type="ARBA" id="ARBA00022517"/>
    </source>
</evidence>
<dbReference type="InterPro" id="IPR000238">
    <property type="entry name" value="RbfA"/>
</dbReference>
<proteinExistence type="inferred from homology"/>
<keyword evidence="1 2" id="KW-0690">Ribosome biogenesis</keyword>
<accession>A0A272EV00</accession>
<dbReference type="GO" id="GO:0030490">
    <property type="term" value="P:maturation of SSU-rRNA"/>
    <property type="evidence" value="ECO:0007669"/>
    <property type="project" value="UniProtKB-UniRule"/>
</dbReference>
<dbReference type="SUPFAM" id="SSF89919">
    <property type="entry name" value="Ribosome-binding factor A, RbfA"/>
    <property type="match status" value="1"/>
</dbReference>
<dbReference type="InterPro" id="IPR023799">
    <property type="entry name" value="RbfA_dom_sf"/>
</dbReference>
<reference evidence="3 6" key="1">
    <citation type="submission" date="2016-08" db="EMBL/GenBank/DDBJ databases">
        <title>Candidatus Dactylopiibacterium carminicum genome sequence.</title>
        <authorList>
            <person name="Ramirez-Puebla S.T."/>
            <person name="Ormeno-Orrillo E."/>
            <person name="Vera-Ponce De Leon A."/>
            <person name="Luis L."/>
            <person name="Sanchez-Flores A."/>
            <person name="Monica R."/>
            <person name="Martinez-Romero E."/>
        </authorList>
    </citation>
    <scope>NUCLEOTIDE SEQUENCE [LARGE SCALE GENOMIC DNA]</scope>
    <source>
        <strain evidence="3">END1</strain>
    </source>
</reference>
<dbReference type="NCBIfam" id="TIGR00082">
    <property type="entry name" value="rbfA"/>
    <property type="match status" value="1"/>
</dbReference>
<dbReference type="Pfam" id="PF02033">
    <property type="entry name" value="RBFA"/>
    <property type="match status" value="1"/>
</dbReference>
<comment type="similarity">
    <text evidence="2">Belongs to the RbfA family.</text>
</comment>
<dbReference type="AlphaFoldDB" id="A0A272EV00"/>
<dbReference type="GO" id="GO:0005829">
    <property type="term" value="C:cytosol"/>
    <property type="evidence" value="ECO:0007669"/>
    <property type="project" value="TreeGrafter"/>
</dbReference>
<protein>
    <recommendedName>
        <fullName evidence="2">Ribosome-binding factor A</fullName>
    </recommendedName>
</protein>
<dbReference type="RefSeq" id="WP_095523939.1">
    <property type="nucleotide sequence ID" value="NZ_MDUX01000013.1"/>
</dbReference>
<dbReference type="Proteomes" id="UP000216107">
    <property type="component" value="Unassembled WGS sequence"/>
</dbReference>
<evidence type="ECO:0000313" key="3">
    <source>
        <dbReference type="EMBL" id="KAF7599811.1"/>
    </source>
</evidence>
<comment type="subcellular location">
    <subcellularLocation>
        <location evidence="2">Cytoplasm</location>
    </subcellularLocation>
</comment>
<dbReference type="OrthoDB" id="307788at2"/>